<protein>
    <recommendedName>
        <fullName evidence="2">COP9 signalosome complex subunit 4</fullName>
    </recommendedName>
</protein>
<dbReference type="EMBL" id="AUPL01003653">
    <property type="protein sequence ID" value="ESL08641.1"/>
    <property type="molecule type" value="Genomic_DNA"/>
</dbReference>
<dbReference type="PANTHER" id="PTHR10855:SF2">
    <property type="entry name" value="COP9 SIGNALOSOME COMPLEX SUBUNIT 4"/>
    <property type="match status" value="1"/>
</dbReference>
<dbReference type="GO" id="GO:0008180">
    <property type="term" value="C:COP9 signalosome"/>
    <property type="evidence" value="ECO:0007669"/>
    <property type="project" value="UniProtKB-KW"/>
</dbReference>
<dbReference type="SMART" id="SM00088">
    <property type="entry name" value="PINT"/>
    <property type="match status" value="1"/>
</dbReference>
<evidence type="ECO:0000259" key="4">
    <source>
        <dbReference type="SMART" id="SM00088"/>
    </source>
</evidence>
<dbReference type="PANTHER" id="PTHR10855">
    <property type="entry name" value="26S PROTEASOME NON-ATPASE REGULATORY SUBUNIT 12/COP9 SIGNALOSOME COMPLEX SUBUNIT 4"/>
    <property type="match status" value="1"/>
</dbReference>
<sequence>MLPAEDDMVSLRLLTNILNSALRTRNFAAAETECLRGLALYKALATRQEASDVVNAFLHAFASLLAARHRFAEASQRFNELYMRTKILTHLRAAIVCAIQGDAGATRARLLGIFYNDKNAVLFGELYDILTRAHHSHLLRPSDLRRFLSYVESSTDTAVVERAFIQHNLQAISRVYYNIGFAELGALIGTTAREAERLVARMVSERRLDATLDQTTETVVFCQYDSVSALEAWDARIASACEELSHATDLIVSHHNELSEHPLLN</sequence>
<comment type="similarity">
    <text evidence="1">Belongs to the CSN4 family.</text>
</comment>
<organism evidence="5 6">
    <name type="scientific">Trypanosoma rangeli SC58</name>
    <dbReference type="NCBI Taxonomy" id="429131"/>
    <lineage>
        <taxon>Eukaryota</taxon>
        <taxon>Discoba</taxon>
        <taxon>Euglenozoa</taxon>
        <taxon>Kinetoplastea</taxon>
        <taxon>Metakinetoplastina</taxon>
        <taxon>Trypanosomatida</taxon>
        <taxon>Trypanosomatidae</taxon>
        <taxon>Trypanosoma</taxon>
        <taxon>Herpetosoma</taxon>
    </lineage>
</organism>
<comment type="caution">
    <text evidence="5">The sequence shown here is derived from an EMBL/GenBank/DDBJ whole genome shotgun (WGS) entry which is preliminary data.</text>
</comment>
<evidence type="ECO:0000256" key="1">
    <source>
        <dbReference type="ARBA" id="ARBA00010417"/>
    </source>
</evidence>
<evidence type="ECO:0000313" key="6">
    <source>
        <dbReference type="Proteomes" id="UP000031737"/>
    </source>
</evidence>
<name>A0A061J3H3_TRYRA</name>
<dbReference type="InterPro" id="IPR036390">
    <property type="entry name" value="WH_DNA-bd_sf"/>
</dbReference>
<dbReference type="Gene3D" id="1.10.10.10">
    <property type="entry name" value="Winged helix-like DNA-binding domain superfamily/Winged helix DNA-binding domain"/>
    <property type="match status" value="1"/>
</dbReference>
<feature type="domain" description="PCI" evidence="4">
    <location>
        <begin position="155"/>
        <end position="240"/>
    </location>
</feature>
<dbReference type="InterPro" id="IPR040134">
    <property type="entry name" value="PSMD12/CSN4"/>
</dbReference>
<dbReference type="AlphaFoldDB" id="A0A061J3H3"/>
<evidence type="ECO:0000256" key="3">
    <source>
        <dbReference type="ARBA" id="ARBA00022790"/>
    </source>
</evidence>
<proteinExistence type="inferred from homology"/>
<evidence type="ECO:0000313" key="5">
    <source>
        <dbReference type="EMBL" id="ESL08641.1"/>
    </source>
</evidence>
<dbReference type="Pfam" id="PF01399">
    <property type="entry name" value="PCI"/>
    <property type="match status" value="1"/>
</dbReference>
<dbReference type="InterPro" id="IPR000717">
    <property type="entry name" value="PCI_dom"/>
</dbReference>
<dbReference type="GO" id="GO:0005829">
    <property type="term" value="C:cytosol"/>
    <property type="evidence" value="ECO:0007669"/>
    <property type="project" value="TreeGrafter"/>
</dbReference>
<keyword evidence="3" id="KW-0736">Signalosome</keyword>
<dbReference type="Proteomes" id="UP000031737">
    <property type="component" value="Unassembled WGS sequence"/>
</dbReference>
<evidence type="ECO:0000256" key="2">
    <source>
        <dbReference type="ARBA" id="ARBA00014881"/>
    </source>
</evidence>
<accession>A0A061J3H3</accession>
<dbReference type="VEuPathDB" id="TriTrypDB:TRSC58_03653"/>
<gene>
    <name evidence="5" type="ORF">TRSC58_03653</name>
</gene>
<reference evidence="5 6" key="1">
    <citation type="submission" date="2013-07" db="EMBL/GenBank/DDBJ databases">
        <authorList>
            <person name="Stoco P.H."/>
            <person name="Wagner G."/>
            <person name="Gerber A."/>
            <person name="Zaha A."/>
            <person name="Thompson C."/>
            <person name="Bartholomeu D.C."/>
            <person name="Luckemeyer D.D."/>
            <person name="Bahia D."/>
            <person name="Loreto E."/>
            <person name="Prestes E.B."/>
            <person name="Lima F.M."/>
            <person name="Rodrigues-Luiz G."/>
            <person name="Vallejo G.A."/>
            <person name="Filho J.F."/>
            <person name="Monteiro K.M."/>
            <person name="Tyler K.M."/>
            <person name="de Almeida L.G."/>
            <person name="Ortiz M.F."/>
            <person name="Siervo M.A."/>
            <person name="de Moraes M.H."/>
            <person name="Cunha O.L."/>
            <person name="Mendonca-Neto R."/>
            <person name="Silva R."/>
            <person name="Teixeira S.M."/>
            <person name="Murta S.M."/>
            <person name="Sincero T.C."/>
            <person name="Mendes T.A."/>
            <person name="Urmenyi T.P."/>
            <person name="Silva V.G."/>
            <person name="da Rocha W.D."/>
            <person name="Andersson B."/>
            <person name="Romanha A.J."/>
            <person name="Steindel M."/>
            <person name="de Vasconcelos A.T."/>
            <person name="Grisard E.C."/>
        </authorList>
    </citation>
    <scope>NUCLEOTIDE SEQUENCE [LARGE SCALE GENOMIC DNA]</scope>
    <source>
        <strain evidence="5 6">SC58</strain>
    </source>
</reference>
<dbReference type="OrthoDB" id="295656at2759"/>
<keyword evidence="6" id="KW-1185">Reference proteome</keyword>
<dbReference type="InterPro" id="IPR036388">
    <property type="entry name" value="WH-like_DNA-bd_sf"/>
</dbReference>
<dbReference type="SUPFAM" id="SSF46785">
    <property type="entry name" value="Winged helix' DNA-binding domain"/>
    <property type="match status" value="1"/>
</dbReference>